<dbReference type="Pfam" id="PF13377">
    <property type="entry name" value="Peripla_BP_3"/>
    <property type="match status" value="2"/>
</dbReference>
<dbReference type="InterPro" id="IPR046335">
    <property type="entry name" value="LacI/GalR-like_sensor"/>
</dbReference>
<evidence type="ECO:0000256" key="1">
    <source>
        <dbReference type="ARBA" id="ARBA00023015"/>
    </source>
</evidence>
<proteinExistence type="predicted"/>
<keyword evidence="6" id="KW-1185">Reference proteome</keyword>
<dbReference type="SMART" id="SM00342">
    <property type="entry name" value="HTH_ARAC"/>
    <property type="match status" value="2"/>
</dbReference>
<gene>
    <name evidence="5" type="ordered locus">Caka_0362</name>
</gene>
<dbReference type="SUPFAM" id="SSF46689">
    <property type="entry name" value="Homeodomain-like"/>
    <property type="match status" value="3"/>
</dbReference>
<dbReference type="eggNOG" id="COG4977">
    <property type="taxonomic scope" value="Bacteria"/>
</dbReference>
<dbReference type="GO" id="GO:0003700">
    <property type="term" value="F:DNA-binding transcription factor activity"/>
    <property type="evidence" value="ECO:0007669"/>
    <property type="project" value="InterPro"/>
</dbReference>
<dbReference type="STRING" id="583355.Caka_0362"/>
<sequence>MGILANIKLAHGRNLLRGAIRYISERQLPVQVELMQWTAEWSVEALEGFDGIIAGVDELDPRLVPTDIPAAWIGGREVGADGPVLEVAHEAIGKVAAEALLEFGVVSFGYYDGMHDGHEIREGRSKRRFQGFCDCIEAVQSPLIPTRIERHGQEGFESLVRWLDQLPKPAGVFAFNDMGAMIVADACQVAGIRVPDEISVVGVDNDRLMCMLSKPYLTSVDPKADAVAFEAMHRLLQEISGLRTDELSGQPAEPVIYRRESTGGSSYLRTSVSRSFDTIRRVALDELTPAAVAGSVDRSLRRLEDDFRETLGETLQQAIINERVRRAKRQLRDSNDSFEKIAELLGLEVRNFRKHFSKVAGLNPGEYRSLFRGESVDLVRSPVEAESPEIIRICCLNNLDSLAARDFIRGAEHFLNGRSNVQLSLHVDTTLVVGRDASLKSERPPYEVYDGFICIPDVELSPEVIGGKPVLALEHQRPLARSGSLVFDSYEAGVLAAEHFLAKGYQDFAFCAIQPDWVSLASDADDEREDQRYRGFVETLLESGVSEGRISRASYVDGATLIAWLTQLPKPCALMAYNDVLASILLTQCHRHGIRVPEDLAVLGVDNDNLLGQLQHPALSSVAVSFERMGYVALQDLTRVIEGEVEELDALKMVQPWGVVERASTAGLACNDATLHQAVGFIHRHFREPISAEQIAEACGVSRRALEYQFKRLLQTSPRAYLEVERLSAARALLCQTQWTVEEVADELGFKSGSYFTQVFKRKVGVTPLDFRSGRAPIVAN</sequence>
<dbReference type="SUPFAM" id="SSF53822">
    <property type="entry name" value="Periplasmic binding protein-like I"/>
    <property type="match status" value="2"/>
</dbReference>
<dbReference type="InterPro" id="IPR009057">
    <property type="entry name" value="Homeodomain-like_sf"/>
</dbReference>
<feature type="domain" description="HTH araC/xylS-type" evidence="4">
    <location>
        <begin position="676"/>
        <end position="774"/>
    </location>
</feature>
<reference evidence="5 6" key="1">
    <citation type="journal article" date="2010" name="Stand. Genomic Sci.">
        <title>Complete genome sequence of Coraliomargarita akajimensis type strain (04OKA010-24).</title>
        <authorList>
            <person name="Mavromatis K."/>
            <person name="Abt B."/>
            <person name="Brambilla E."/>
            <person name="Lapidus A."/>
            <person name="Copeland A."/>
            <person name="Deshpande S."/>
            <person name="Nolan M."/>
            <person name="Lucas S."/>
            <person name="Tice H."/>
            <person name="Cheng J.F."/>
            <person name="Han C."/>
            <person name="Detter J.C."/>
            <person name="Woyke T."/>
            <person name="Goodwin L."/>
            <person name="Pitluck S."/>
            <person name="Held B."/>
            <person name="Brettin T."/>
            <person name="Tapia R."/>
            <person name="Ivanova N."/>
            <person name="Mikhailova N."/>
            <person name="Pati A."/>
            <person name="Liolios K."/>
            <person name="Chen A."/>
            <person name="Palaniappan K."/>
            <person name="Land M."/>
            <person name="Hauser L."/>
            <person name="Chang Y.J."/>
            <person name="Jeffries C.D."/>
            <person name="Rohde M."/>
            <person name="Goker M."/>
            <person name="Bristow J."/>
            <person name="Eisen J.A."/>
            <person name="Markowitz V."/>
            <person name="Hugenholtz P."/>
            <person name="Klenk H.P."/>
            <person name="Kyrpides N.C."/>
        </authorList>
    </citation>
    <scope>NUCLEOTIDE SEQUENCE [LARGE SCALE GENOMIC DNA]</scope>
    <source>
        <strain evidence="6">DSM 45221 / IAM 15411 / JCM 23193 / KCTC 12865</strain>
    </source>
</reference>
<protein>
    <submittedName>
        <fullName evidence="5">Transcriptional regulator, AraC family</fullName>
    </submittedName>
</protein>
<dbReference type="PANTHER" id="PTHR30146">
    <property type="entry name" value="LACI-RELATED TRANSCRIPTIONAL REPRESSOR"/>
    <property type="match status" value="1"/>
</dbReference>
<accession>D5EMI1</accession>
<keyword evidence="2" id="KW-0238">DNA-binding</keyword>
<evidence type="ECO:0000256" key="2">
    <source>
        <dbReference type="ARBA" id="ARBA00023125"/>
    </source>
</evidence>
<dbReference type="eggNOG" id="COG1609">
    <property type="taxonomic scope" value="Bacteria"/>
</dbReference>
<dbReference type="PROSITE" id="PS01124">
    <property type="entry name" value="HTH_ARAC_FAMILY_2"/>
    <property type="match status" value="2"/>
</dbReference>
<name>D5EMI1_CORAD</name>
<feature type="domain" description="HTH araC/xylS-type" evidence="4">
    <location>
        <begin position="273"/>
        <end position="370"/>
    </location>
</feature>
<dbReference type="KEGG" id="caa:Caka_0362"/>
<dbReference type="InterPro" id="IPR018060">
    <property type="entry name" value="HTH_AraC"/>
</dbReference>
<dbReference type="AlphaFoldDB" id="D5EMI1"/>
<dbReference type="Proteomes" id="UP000000925">
    <property type="component" value="Chromosome"/>
</dbReference>
<evidence type="ECO:0000256" key="3">
    <source>
        <dbReference type="ARBA" id="ARBA00023163"/>
    </source>
</evidence>
<dbReference type="Gene3D" id="3.40.50.2300">
    <property type="match status" value="4"/>
</dbReference>
<dbReference type="Pfam" id="PF12833">
    <property type="entry name" value="HTH_18"/>
    <property type="match status" value="2"/>
</dbReference>
<keyword evidence="1" id="KW-0805">Transcription regulation</keyword>
<keyword evidence="3" id="KW-0804">Transcription</keyword>
<dbReference type="PRINTS" id="PR00032">
    <property type="entry name" value="HTHARAC"/>
</dbReference>
<evidence type="ECO:0000259" key="4">
    <source>
        <dbReference type="PROSITE" id="PS01124"/>
    </source>
</evidence>
<dbReference type="PANTHER" id="PTHR30146:SF24">
    <property type="entry name" value="XYLOSE OPERON REGULATORY PROTEIN"/>
    <property type="match status" value="1"/>
</dbReference>
<dbReference type="InterPro" id="IPR028082">
    <property type="entry name" value="Peripla_BP_I"/>
</dbReference>
<organism evidence="5 6">
    <name type="scientific">Coraliomargarita akajimensis (strain DSM 45221 / IAM 15411 / JCM 23193 / KCTC 12865 / 04OKA010-24)</name>
    <dbReference type="NCBI Taxonomy" id="583355"/>
    <lineage>
        <taxon>Bacteria</taxon>
        <taxon>Pseudomonadati</taxon>
        <taxon>Verrucomicrobiota</taxon>
        <taxon>Opitutia</taxon>
        <taxon>Puniceicoccales</taxon>
        <taxon>Coraliomargaritaceae</taxon>
        <taxon>Coraliomargarita</taxon>
    </lineage>
</organism>
<dbReference type="EMBL" id="CP001998">
    <property type="protein sequence ID" value="ADE53387.1"/>
    <property type="molecule type" value="Genomic_DNA"/>
</dbReference>
<dbReference type="HOGENOM" id="CLU_351508_0_0_0"/>
<evidence type="ECO:0000313" key="5">
    <source>
        <dbReference type="EMBL" id="ADE53387.1"/>
    </source>
</evidence>
<dbReference type="InterPro" id="IPR018062">
    <property type="entry name" value="HTH_AraC-typ_CS"/>
</dbReference>
<dbReference type="InterPro" id="IPR020449">
    <property type="entry name" value="Tscrpt_reg_AraC-type_HTH"/>
</dbReference>
<dbReference type="Gene3D" id="1.10.10.60">
    <property type="entry name" value="Homeodomain-like"/>
    <property type="match status" value="2"/>
</dbReference>
<dbReference type="PROSITE" id="PS00041">
    <property type="entry name" value="HTH_ARAC_FAMILY_1"/>
    <property type="match status" value="2"/>
</dbReference>
<evidence type="ECO:0000313" key="6">
    <source>
        <dbReference type="Proteomes" id="UP000000925"/>
    </source>
</evidence>
<dbReference type="eggNOG" id="COG2207">
    <property type="taxonomic scope" value="Bacteria"/>
</dbReference>
<dbReference type="GO" id="GO:0000976">
    <property type="term" value="F:transcription cis-regulatory region binding"/>
    <property type="evidence" value="ECO:0007669"/>
    <property type="project" value="TreeGrafter"/>
</dbReference>